<dbReference type="PANTHER" id="PTHR43420:SF44">
    <property type="entry name" value="ACETYLTRANSFERASE YPEA"/>
    <property type="match status" value="1"/>
</dbReference>
<protein>
    <recommendedName>
        <fullName evidence="5">N-acetyltransferase domain-containing protein</fullName>
    </recommendedName>
</protein>
<accession>A0A381VXX8</accession>
<dbReference type="Gene3D" id="3.40.630.30">
    <property type="match status" value="1"/>
</dbReference>
<evidence type="ECO:0000256" key="2">
    <source>
        <dbReference type="ARBA" id="ARBA00022490"/>
    </source>
</evidence>
<evidence type="ECO:0000256" key="3">
    <source>
        <dbReference type="ARBA" id="ARBA00022679"/>
    </source>
</evidence>
<dbReference type="GO" id="GO:0008080">
    <property type="term" value="F:N-acetyltransferase activity"/>
    <property type="evidence" value="ECO:0007669"/>
    <property type="project" value="InterPro"/>
</dbReference>
<gene>
    <name evidence="6" type="ORF">METZ01_LOCUS97926</name>
</gene>
<comment type="similarity">
    <text evidence="1">Belongs to the acetyltransferase family. RimI subfamily.</text>
</comment>
<evidence type="ECO:0000256" key="4">
    <source>
        <dbReference type="ARBA" id="ARBA00023315"/>
    </source>
</evidence>
<dbReference type="InterPro" id="IPR050680">
    <property type="entry name" value="YpeA/RimI_acetyltransf"/>
</dbReference>
<dbReference type="InterPro" id="IPR006464">
    <property type="entry name" value="AcTrfase_RimI/Ard1"/>
</dbReference>
<keyword evidence="3" id="KW-0808">Transferase</keyword>
<dbReference type="AlphaFoldDB" id="A0A381VXX8"/>
<keyword evidence="4" id="KW-0012">Acyltransferase</keyword>
<dbReference type="EMBL" id="UINC01010103">
    <property type="protein sequence ID" value="SVA45072.1"/>
    <property type="molecule type" value="Genomic_DNA"/>
</dbReference>
<organism evidence="6">
    <name type="scientific">marine metagenome</name>
    <dbReference type="NCBI Taxonomy" id="408172"/>
    <lineage>
        <taxon>unclassified sequences</taxon>
        <taxon>metagenomes</taxon>
        <taxon>ecological metagenomes</taxon>
    </lineage>
</organism>
<evidence type="ECO:0000313" key="6">
    <source>
        <dbReference type="EMBL" id="SVA45072.1"/>
    </source>
</evidence>
<dbReference type="PROSITE" id="PS51186">
    <property type="entry name" value="GNAT"/>
    <property type="match status" value="1"/>
</dbReference>
<dbReference type="Pfam" id="PF00583">
    <property type="entry name" value="Acetyltransf_1"/>
    <property type="match status" value="1"/>
</dbReference>
<keyword evidence="2" id="KW-0963">Cytoplasm</keyword>
<name>A0A381VXX8_9ZZZZ</name>
<evidence type="ECO:0000259" key="5">
    <source>
        <dbReference type="PROSITE" id="PS51186"/>
    </source>
</evidence>
<evidence type="ECO:0000256" key="1">
    <source>
        <dbReference type="ARBA" id="ARBA00005395"/>
    </source>
</evidence>
<dbReference type="SUPFAM" id="SSF55729">
    <property type="entry name" value="Acyl-CoA N-acyltransferases (Nat)"/>
    <property type="match status" value="1"/>
</dbReference>
<dbReference type="NCBIfam" id="TIGR01575">
    <property type="entry name" value="rimI"/>
    <property type="match status" value="1"/>
</dbReference>
<dbReference type="CDD" id="cd04301">
    <property type="entry name" value="NAT_SF"/>
    <property type="match status" value="1"/>
</dbReference>
<feature type="domain" description="N-acetyltransferase" evidence="5">
    <location>
        <begin position="1"/>
        <end position="140"/>
    </location>
</feature>
<sequence>MLLSDVPAVVSIETSTFSAPWKEGTFRSLLERSGVEVWVVEWEDMVAAYAILWCILEEGELANLAVRSDLRGKGIGSRLLSRVLEAAEVAGVRDLYLEVRESNGSARRMYAQSGFQEIGVRKGYYDHPREDAFVLRKSLGMKSDVPPEQRESGKRA</sequence>
<dbReference type="InterPro" id="IPR000182">
    <property type="entry name" value="GNAT_dom"/>
</dbReference>
<reference evidence="6" key="1">
    <citation type="submission" date="2018-05" db="EMBL/GenBank/DDBJ databases">
        <authorList>
            <person name="Lanie J.A."/>
            <person name="Ng W.-L."/>
            <person name="Kazmierczak K.M."/>
            <person name="Andrzejewski T.M."/>
            <person name="Davidsen T.M."/>
            <person name="Wayne K.J."/>
            <person name="Tettelin H."/>
            <person name="Glass J.I."/>
            <person name="Rusch D."/>
            <person name="Podicherti R."/>
            <person name="Tsui H.-C.T."/>
            <person name="Winkler M.E."/>
        </authorList>
    </citation>
    <scope>NUCLEOTIDE SEQUENCE</scope>
</reference>
<dbReference type="InterPro" id="IPR016181">
    <property type="entry name" value="Acyl_CoA_acyltransferase"/>
</dbReference>
<dbReference type="PANTHER" id="PTHR43420">
    <property type="entry name" value="ACETYLTRANSFERASE"/>
    <property type="match status" value="1"/>
</dbReference>
<proteinExistence type="inferred from homology"/>